<dbReference type="InterPro" id="IPR007588">
    <property type="entry name" value="Znf_FLYWCH"/>
</dbReference>
<keyword evidence="3" id="KW-0862">Zinc</keyword>
<accession>A0A0L7L2K9</accession>
<evidence type="ECO:0000256" key="3">
    <source>
        <dbReference type="ARBA" id="ARBA00022833"/>
    </source>
</evidence>
<dbReference type="GO" id="GO:0008270">
    <property type="term" value="F:zinc ion binding"/>
    <property type="evidence" value="ECO:0007669"/>
    <property type="project" value="UniProtKB-KW"/>
</dbReference>
<dbReference type="Gene3D" id="2.20.25.240">
    <property type="match status" value="1"/>
</dbReference>
<evidence type="ECO:0000256" key="1">
    <source>
        <dbReference type="ARBA" id="ARBA00022723"/>
    </source>
</evidence>
<proteinExistence type="predicted"/>
<organism evidence="5 6">
    <name type="scientific">Operophtera brumata</name>
    <name type="common">Winter moth</name>
    <name type="synonym">Phalaena brumata</name>
    <dbReference type="NCBI Taxonomy" id="104452"/>
    <lineage>
        <taxon>Eukaryota</taxon>
        <taxon>Metazoa</taxon>
        <taxon>Ecdysozoa</taxon>
        <taxon>Arthropoda</taxon>
        <taxon>Hexapoda</taxon>
        <taxon>Insecta</taxon>
        <taxon>Pterygota</taxon>
        <taxon>Neoptera</taxon>
        <taxon>Endopterygota</taxon>
        <taxon>Lepidoptera</taxon>
        <taxon>Glossata</taxon>
        <taxon>Ditrysia</taxon>
        <taxon>Geometroidea</taxon>
        <taxon>Geometridae</taxon>
        <taxon>Larentiinae</taxon>
        <taxon>Operophtera</taxon>
    </lineage>
</organism>
<evidence type="ECO:0000256" key="2">
    <source>
        <dbReference type="ARBA" id="ARBA00022771"/>
    </source>
</evidence>
<dbReference type="AlphaFoldDB" id="A0A0L7L2K9"/>
<comment type="caution">
    <text evidence="5">The sequence shown here is derived from an EMBL/GenBank/DDBJ whole genome shotgun (WGS) entry which is preliminary data.</text>
</comment>
<protein>
    <recommendedName>
        <fullName evidence="4">FLYWCH-type domain-containing protein</fullName>
    </recommendedName>
</protein>
<dbReference type="Pfam" id="PF04500">
    <property type="entry name" value="FLYWCH"/>
    <property type="match status" value="1"/>
</dbReference>
<name>A0A0L7L2K9_OPEBR</name>
<keyword evidence="2" id="KW-0863">Zinc-finger</keyword>
<keyword evidence="6" id="KW-1185">Reference proteome</keyword>
<evidence type="ECO:0000313" key="6">
    <source>
        <dbReference type="Proteomes" id="UP000037510"/>
    </source>
</evidence>
<sequence>MNGNCLCISIYEKDSPKTWENPVLRRPANRNGVETAQEFRYVLSCHGNKMLVLSNYKYTRDGQTGDRVRWYCSVRKTQHCKASVITVDDKIVKNRADLHNHPPSLMFTRDQ</sequence>
<evidence type="ECO:0000259" key="4">
    <source>
        <dbReference type="Pfam" id="PF04500"/>
    </source>
</evidence>
<reference evidence="5 6" key="1">
    <citation type="journal article" date="2015" name="Genome Biol. Evol.">
        <title>The genome of winter moth (Operophtera brumata) provides a genomic perspective on sexual dimorphism and phenology.</title>
        <authorList>
            <person name="Derks M.F."/>
            <person name="Smit S."/>
            <person name="Salis L."/>
            <person name="Schijlen E."/>
            <person name="Bossers A."/>
            <person name="Mateman C."/>
            <person name="Pijl A.S."/>
            <person name="de Ridder D."/>
            <person name="Groenen M.A."/>
            <person name="Visser M.E."/>
            <person name="Megens H.J."/>
        </authorList>
    </citation>
    <scope>NUCLEOTIDE SEQUENCE [LARGE SCALE GENOMIC DNA]</scope>
    <source>
        <strain evidence="5">WM2013NL</strain>
        <tissue evidence="5">Head and thorax</tissue>
    </source>
</reference>
<gene>
    <name evidence="5" type="ORF">OBRU01_16398</name>
</gene>
<dbReference type="EMBL" id="JTDY01003328">
    <property type="protein sequence ID" value="KOB69728.1"/>
    <property type="molecule type" value="Genomic_DNA"/>
</dbReference>
<feature type="domain" description="FLYWCH-type" evidence="4">
    <location>
        <begin position="41"/>
        <end position="101"/>
    </location>
</feature>
<evidence type="ECO:0000313" key="5">
    <source>
        <dbReference type="EMBL" id="KOB69728.1"/>
    </source>
</evidence>
<dbReference type="Proteomes" id="UP000037510">
    <property type="component" value="Unassembled WGS sequence"/>
</dbReference>
<keyword evidence="1" id="KW-0479">Metal-binding</keyword>